<organism evidence="2 3">
    <name type="scientific">Leptospira levettii</name>
    <dbReference type="NCBI Taxonomy" id="2023178"/>
    <lineage>
        <taxon>Bacteria</taxon>
        <taxon>Pseudomonadati</taxon>
        <taxon>Spirochaetota</taxon>
        <taxon>Spirochaetia</taxon>
        <taxon>Leptospirales</taxon>
        <taxon>Leptospiraceae</taxon>
        <taxon>Leptospira</taxon>
    </lineage>
</organism>
<feature type="transmembrane region" description="Helical" evidence="1">
    <location>
        <begin position="58"/>
        <end position="75"/>
    </location>
</feature>
<evidence type="ECO:0000313" key="3">
    <source>
        <dbReference type="Proteomes" id="UP000297352"/>
    </source>
</evidence>
<keyword evidence="1" id="KW-1133">Transmembrane helix</keyword>
<protein>
    <recommendedName>
        <fullName evidence="4">ResB-like domain-containing protein</fullName>
    </recommendedName>
</protein>
<name>A0ABY2MR29_9LEPT</name>
<evidence type="ECO:0000256" key="1">
    <source>
        <dbReference type="SAM" id="Phobius"/>
    </source>
</evidence>
<accession>A0ABY2MR29</accession>
<keyword evidence="3" id="KW-1185">Reference proteome</keyword>
<gene>
    <name evidence="2" type="ORF">EHQ60_05670</name>
</gene>
<sequence length="273" mass="32030">MKGNKPVSILFISVVMVFSTYLGYLGWLEWENFISIFVSFFVYIASVLCLFRILGKWLVLLSLSFVSIWVLQFAFRAELKTLKSVWELPPEGFPKNEPRNGFEFLELDGYTLDKNLILSKAIQHKSRDAKGRDTSHTSFYEMIPLMSDKDPSEPIRFFFLDQNLFRFHKWLELGVKPRFAKILPESMDFPILLQTWEQKYPETQKGNVVWISLYETKEDYVQSTSSFFLFLSLIPSGIWFLVGTFFLLNQMMGGGIRIFVHFMNKNSFTLFKD</sequence>
<proteinExistence type="predicted"/>
<dbReference type="Proteomes" id="UP000297352">
    <property type="component" value="Unassembled WGS sequence"/>
</dbReference>
<evidence type="ECO:0000313" key="2">
    <source>
        <dbReference type="EMBL" id="TGL73240.1"/>
    </source>
</evidence>
<comment type="caution">
    <text evidence="2">The sequence shown here is derived from an EMBL/GenBank/DDBJ whole genome shotgun (WGS) entry which is preliminary data.</text>
</comment>
<feature type="transmembrane region" description="Helical" evidence="1">
    <location>
        <begin position="33"/>
        <end position="51"/>
    </location>
</feature>
<reference evidence="3" key="1">
    <citation type="journal article" date="2019" name="PLoS Negl. Trop. Dis.">
        <title>Revisiting the worldwide diversity of Leptospira species in the environment.</title>
        <authorList>
            <person name="Vincent A.T."/>
            <person name="Schiettekatte O."/>
            <person name="Bourhy P."/>
            <person name="Veyrier F.J."/>
            <person name="Picardeau M."/>
        </authorList>
    </citation>
    <scope>NUCLEOTIDE SEQUENCE [LARGE SCALE GENOMIC DNA]</scope>
    <source>
        <strain evidence="3">201702449</strain>
    </source>
</reference>
<keyword evidence="1" id="KW-0472">Membrane</keyword>
<keyword evidence="1" id="KW-0812">Transmembrane</keyword>
<feature type="transmembrane region" description="Helical" evidence="1">
    <location>
        <begin position="227"/>
        <end position="248"/>
    </location>
</feature>
<dbReference type="RefSeq" id="WP_135603980.1">
    <property type="nucleotide sequence ID" value="NZ_RQGI01000019.1"/>
</dbReference>
<evidence type="ECO:0008006" key="4">
    <source>
        <dbReference type="Google" id="ProtNLM"/>
    </source>
</evidence>
<feature type="transmembrane region" description="Helical" evidence="1">
    <location>
        <begin position="7"/>
        <end position="27"/>
    </location>
</feature>
<dbReference type="EMBL" id="RQGI01000019">
    <property type="protein sequence ID" value="TGL73240.1"/>
    <property type="molecule type" value="Genomic_DNA"/>
</dbReference>